<protein>
    <submittedName>
        <fullName evidence="1">Uncharacterized protein</fullName>
    </submittedName>
</protein>
<comment type="caution">
    <text evidence="1">The sequence shown here is derived from an EMBL/GenBank/DDBJ whole genome shotgun (WGS) entry which is preliminary data.</text>
</comment>
<evidence type="ECO:0000313" key="1">
    <source>
        <dbReference type="EMBL" id="KAI3736233.1"/>
    </source>
</evidence>
<dbReference type="EMBL" id="CM042050">
    <property type="protein sequence ID" value="KAI3736233.1"/>
    <property type="molecule type" value="Genomic_DNA"/>
</dbReference>
<reference evidence="1 2" key="2">
    <citation type="journal article" date="2022" name="Mol. Ecol. Resour.">
        <title>The genomes of chicory, endive, great burdock and yacon provide insights into Asteraceae paleo-polyploidization history and plant inulin production.</title>
        <authorList>
            <person name="Fan W."/>
            <person name="Wang S."/>
            <person name="Wang H."/>
            <person name="Wang A."/>
            <person name="Jiang F."/>
            <person name="Liu H."/>
            <person name="Zhao H."/>
            <person name="Xu D."/>
            <person name="Zhang Y."/>
        </authorList>
    </citation>
    <scope>NUCLEOTIDE SEQUENCE [LARGE SCALE GENOMIC DNA]</scope>
    <source>
        <strain evidence="2">cv. Niubang</strain>
    </source>
</reference>
<dbReference type="Proteomes" id="UP001055879">
    <property type="component" value="Linkage Group LG04"/>
</dbReference>
<sequence length="258" mass="28111">MMMKKRCELCKSIARIYCDSDSASLCWSCDSKVHSANFLVARHSRSLLCQICQSPTPWSASGEKIGPTTSSICGRCVVEDISDDDDDREERVEGNDSEIGTDGDDEYDGDEYGDELESLEDSVDENDNQVVPWSSTPPPPPASSSSSEASECSRSCLRGGLLKRKRRNVLDLNSEDEIDSSSVNINNNTRSPLPEPSIRDETTSFRSPTSVSESTVGKLKRIRHQTTISGNGGRSEPVIGTIKSTKTAELAFNSSDSP</sequence>
<proteinExistence type="predicted"/>
<keyword evidence="2" id="KW-1185">Reference proteome</keyword>
<reference evidence="2" key="1">
    <citation type="journal article" date="2022" name="Mol. Ecol. Resour.">
        <title>The genomes of chicory, endive, great burdock and yacon provide insights into Asteraceae palaeo-polyploidization history and plant inulin production.</title>
        <authorList>
            <person name="Fan W."/>
            <person name="Wang S."/>
            <person name="Wang H."/>
            <person name="Wang A."/>
            <person name="Jiang F."/>
            <person name="Liu H."/>
            <person name="Zhao H."/>
            <person name="Xu D."/>
            <person name="Zhang Y."/>
        </authorList>
    </citation>
    <scope>NUCLEOTIDE SEQUENCE [LARGE SCALE GENOMIC DNA]</scope>
    <source>
        <strain evidence="2">cv. Niubang</strain>
    </source>
</reference>
<name>A0ACB9CPZ3_ARCLA</name>
<gene>
    <name evidence="1" type="ORF">L6452_15771</name>
</gene>
<evidence type="ECO:0000313" key="2">
    <source>
        <dbReference type="Proteomes" id="UP001055879"/>
    </source>
</evidence>
<organism evidence="1 2">
    <name type="scientific">Arctium lappa</name>
    <name type="common">Greater burdock</name>
    <name type="synonym">Lappa major</name>
    <dbReference type="NCBI Taxonomy" id="4217"/>
    <lineage>
        <taxon>Eukaryota</taxon>
        <taxon>Viridiplantae</taxon>
        <taxon>Streptophyta</taxon>
        <taxon>Embryophyta</taxon>
        <taxon>Tracheophyta</taxon>
        <taxon>Spermatophyta</taxon>
        <taxon>Magnoliopsida</taxon>
        <taxon>eudicotyledons</taxon>
        <taxon>Gunneridae</taxon>
        <taxon>Pentapetalae</taxon>
        <taxon>asterids</taxon>
        <taxon>campanulids</taxon>
        <taxon>Asterales</taxon>
        <taxon>Asteraceae</taxon>
        <taxon>Carduoideae</taxon>
        <taxon>Cardueae</taxon>
        <taxon>Arctiinae</taxon>
        <taxon>Arctium</taxon>
    </lineage>
</organism>
<accession>A0ACB9CPZ3</accession>